<evidence type="ECO:0000313" key="3">
    <source>
        <dbReference type="EMBL" id="RYT67972.1"/>
    </source>
</evidence>
<name>A0A4Q5GKS7_9BACE</name>
<gene>
    <name evidence="3" type="ORF">EAJ03_18735</name>
    <name evidence="2" type="ORF">F2Z23_18870</name>
</gene>
<keyword evidence="1" id="KW-0175">Coiled coil</keyword>
<evidence type="ECO:0000313" key="2">
    <source>
        <dbReference type="EMBL" id="KAA5268397.1"/>
    </source>
</evidence>
<reference evidence="2 5" key="1">
    <citation type="journal article" date="2019" name="Nat. Med.">
        <title>A library of human gut bacterial isolates paired with longitudinal multiomics data enables mechanistic microbiome research.</title>
        <authorList>
            <person name="Poyet M."/>
            <person name="Groussin M."/>
            <person name="Gibbons S.M."/>
            <person name="Avila-Pacheco J."/>
            <person name="Jiang X."/>
            <person name="Kearney S.M."/>
            <person name="Perrotta A.R."/>
            <person name="Berdy B."/>
            <person name="Zhao S."/>
            <person name="Lieberman T.D."/>
            <person name="Swanson P.K."/>
            <person name="Smith M."/>
            <person name="Roesemann S."/>
            <person name="Alexander J.E."/>
            <person name="Rich S.A."/>
            <person name="Livny J."/>
            <person name="Vlamakis H."/>
            <person name="Clish C."/>
            <person name="Bullock K."/>
            <person name="Deik A."/>
            <person name="Scott J."/>
            <person name="Pierce K.A."/>
            <person name="Xavier R.J."/>
            <person name="Alm E.J."/>
        </authorList>
    </citation>
    <scope>NUCLEOTIDE SEQUENCE [LARGE SCALE GENOMIC DNA]</scope>
    <source>
        <strain evidence="2 5">BIOML-A1</strain>
    </source>
</reference>
<dbReference type="InterPro" id="IPR048012">
    <property type="entry name" value="BfmA-like_N"/>
</dbReference>
<organism evidence="3 4">
    <name type="scientific">Bacteroides eggerthii</name>
    <dbReference type="NCBI Taxonomy" id="28111"/>
    <lineage>
        <taxon>Bacteria</taxon>
        <taxon>Pseudomonadati</taxon>
        <taxon>Bacteroidota</taxon>
        <taxon>Bacteroidia</taxon>
        <taxon>Bacteroidales</taxon>
        <taxon>Bacteroidaceae</taxon>
        <taxon>Bacteroides</taxon>
    </lineage>
</organism>
<evidence type="ECO:0000313" key="4">
    <source>
        <dbReference type="Proteomes" id="UP000291917"/>
    </source>
</evidence>
<dbReference type="EMBL" id="VVZX01000043">
    <property type="protein sequence ID" value="KAA5268397.1"/>
    <property type="molecule type" value="Genomic_DNA"/>
</dbReference>
<evidence type="ECO:0000256" key="1">
    <source>
        <dbReference type="SAM" id="Coils"/>
    </source>
</evidence>
<keyword evidence="5" id="KW-1185">Reference proteome</keyword>
<accession>A0A4Q5GKS7</accession>
<dbReference type="AlphaFoldDB" id="A0A4Q5GKS7"/>
<protein>
    <submittedName>
        <fullName evidence="3">Mobilization protein</fullName>
    </submittedName>
</protein>
<reference evidence="3 4" key="2">
    <citation type="journal article" date="2019" name="Science, e1252229">
        <title>Invertible promoters mediate bacterial phase variation, antibiotic resistance, and host adaptation in the gut.</title>
        <authorList>
            <person name="Jiang X."/>
            <person name="Hall A.B."/>
            <person name="Arthur T.D."/>
            <person name="Plichta D.R."/>
            <person name="Covington C.T."/>
            <person name="Poyet M."/>
            <person name="Crothers J."/>
            <person name="Moses P.L."/>
            <person name="Tolonen A.C."/>
            <person name="Vlamakis H."/>
            <person name="Alm E.J."/>
            <person name="Xavier R.J."/>
        </authorList>
    </citation>
    <scope>NUCLEOTIDE SEQUENCE [LARGE SCALE GENOMIC DNA]</scope>
    <source>
        <strain evidence="3">Bj_0095</strain>
        <strain evidence="4">bj_0095</strain>
    </source>
</reference>
<comment type="caution">
    <text evidence="3">The sequence shown here is derived from an EMBL/GenBank/DDBJ whole genome shotgun (WGS) entry which is preliminary data.</text>
</comment>
<dbReference type="NCBIfam" id="NF041200">
    <property type="entry name" value="mob_BfmA_Nterm"/>
    <property type="match status" value="1"/>
</dbReference>
<sequence length="183" mass="21317">MYTNKENSTKLIRISPSVKKRLEIFQGGDTPNLCIDRMITFFEITGYNPRYASKNPTALVEKRIEDLVKIVKSQERDIFKPILEKMSNMSGSLQDVPDYARLMNELRDLKEKNRQLQQQVSENEKAVSDDNAGYADKLKRLAELVKYQLNPDRFVKVKFSDEVKIPINTLQLLIKKIDEEYVL</sequence>
<dbReference type="EMBL" id="RCXL01000047">
    <property type="protein sequence ID" value="RYT67972.1"/>
    <property type="molecule type" value="Genomic_DNA"/>
</dbReference>
<evidence type="ECO:0000313" key="5">
    <source>
        <dbReference type="Proteomes" id="UP000335496"/>
    </source>
</evidence>
<feature type="coiled-coil region" evidence="1">
    <location>
        <begin position="99"/>
        <end position="129"/>
    </location>
</feature>
<dbReference type="RefSeq" id="WP_130089220.1">
    <property type="nucleotide sequence ID" value="NZ_RCXL01000047.1"/>
</dbReference>
<dbReference type="Proteomes" id="UP000291917">
    <property type="component" value="Unassembled WGS sequence"/>
</dbReference>
<proteinExistence type="predicted"/>
<dbReference type="Proteomes" id="UP000335496">
    <property type="component" value="Unassembled WGS sequence"/>
</dbReference>